<dbReference type="Proteomes" id="UP000258522">
    <property type="component" value="Unassembled WGS sequence"/>
</dbReference>
<comment type="caution">
    <text evidence="2">The sequence shown here is derived from an EMBL/GenBank/DDBJ whole genome shotgun (WGS) entry which is preliminary data.</text>
</comment>
<dbReference type="EMBL" id="QAYL01000005">
    <property type="protein sequence ID" value="RFD26448.1"/>
    <property type="molecule type" value="Genomic_DNA"/>
</dbReference>
<gene>
    <name evidence="2" type="ORF">MUBE_04175</name>
</gene>
<protein>
    <submittedName>
        <fullName evidence="2">Uncharacterized protein</fullName>
    </submittedName>
</protein>
<sequence length="97" mass="10365">MYSTMLTITAILLHGCGVHSDKRLASTSRLIEKSNNGEPERIPLPSKTLAQKPKPPPLPIQRETELSTSTQGREASSLGGAAIDIVRKVIDGDNSDG</sequence>
<organism evidence="2 3">
    <name type="scientific">Mycobacterium uberis</name>
    <dbReference type="NCBI Taxonomy" id="2162698"/>
    <lineage>
        <taxon>Bacteria</taxon>
        <taxon>Bacillati</taxon>
        <taxon>Actinomycetota</taxon>
        <taxon>Actinomycetes</taxon>
        <taxon>Mycobacteriales</taxon>
        <taxon>Mycobacteriaceae</taxon>
        <taxon>Mycobacterium</taxon>
    </lineage>
</organism>
<evidence type="ECO:0000313" key="2">
    <source>
        <dbReference type="EMBL" id="RFD26448.1"/>
    </source>
</evidence>
<evidence type="ECO:0000313" key="3">
    <source>
        <dbReference type="Proteomes" id="UP000258522"/>
    </source>
</evidence>
<dbReference type="AlphaFoldDB" id="A0A3E1HJ11"/>
<keyword evidence="3" id="KW-1185">Reference proteome</keyword>
<reference evidence="2 3" key="1">
    <citation type="submission" date="2018-07" db="EMBL/GenBank/DDBJ databases">
        <title>Whole genome sequence of Mycobacterium uberis.</title>
        <authorList>
            <person name="Benjak A."/>
        </authorList>
    </citation>
    <scope>NUCLEOTIDE SEQUENCE [LARGE SCALE GENOMIC DNA]</scope>
    <source>
        <strain evidence="2 3">Jura</strain>
    </source>
</reference>
<feature type="region of interest" description="Disordered" evidence="1">
    <location>
        <begin position="29"/>
        <end position="79"/>
    </location>
</feature>
<accession>A0A3E1HJ11</accession>
<name>A0A3E1HJ11_9MYCO</name>
<dbReference type="RefSeq" id="WP_116539596.1">
    <property type="nucleotide sequence ID" value="NZ_QAYL01000005.1"/>
</dbReference>
<evidence type="ECO:0000256" key="1">
    <source>
        <dbReference type="SAM" id="MobiDB-lite"/>
    </source>
</evidence>
<proteinExistence type="predicted"/>